<dbReference type="AlphaFoldDB" id="G4CGL7"/>
<accession>G4CGL7</accession>
<evidence type="ECO:0000313" key="2">
    <source>
        <dbReference type="Proteomes" id="UP000003019"/>
    </source>
</evidence>
<name>G4CGL7_9NEIS</name>
<gene>
    <name evidence="1" type="ORF">HMPREF9371_0756</name>
</gene>
<reference evidence="1 2" key="1">
    <citation type="submission" date="2011-05" db="EMBL/GenBank/DDBJ databases">
        <authorList>
            <person name="Muzny D."/>
            <person name="Qin X."/>
            <person name="Deng J."/>
            <person name="Jiang H."/>
            <person name="Liu Y."/>
            <person name="Qu J."/>
            <person name="Song X.-Z."/>
            <person name="Zhang L."/>
            <person name="Thornton R."/>
            <person name="Coyle M."/>
            <person name="Francisco L."/>
            <person name="Jackson L."/>
            <person name="Javaid M."/>
            <person name="Korchina V."/>
            <person name="Kovar C."/>
            <person name="Mata R."/>
            <person name="Mathew T."/>
            <person name="Ngo R."/>
            <person name="Nguyen L."/>
            <person name="Nguyen N."/>
            <person name="Okwuonu G."/>
            <person name="Ongeri F."/>
            <person name="Pham C."/>
            <person name="Simmons D."/>
            <person name="Wilczek-Boney K."/>
            <person name="Hale W."/>
            <person name="Jakkamsetti A."/>
            <person name="Pham P."/>
            <person name="Ruth R."/>
            <person name="San Lucas F."/>
            <person name="Warren J."/>
            <person name="Zhang J."/>
            <person name="Zhao Z."/>
            <person name="Zhou C."/>
            <person name="Zhu D."/>
            <person name="Lee S."/>
            <person name="Bess C."/>
            <person name="Blankenburg K."/>
            <person name="Forbes L."/>
            <person name="Fu Q."/>
            <person name="Gubbala S."/>
            <person name="Hirani K."/>
            <person name="Jayaseelan J.C."/>
            <person name="Lara F."/>
            <person name="Munidasa M."/>
            <person name="Palculict T."/>
            <person name="Patil S."/>
            <person name="Pu L.-L."/>
            <person name="Saada N."/>
            <person name="Tang L."/>
            <person name="Weissenberger G."/>
            <person name="Zhu Y."/>
            <person name="Hemphill L."/>
            <person name="Shang Y."/>
            <person name="Youmans B."/>
            <person name="Ayvaz T."/>
            <person name="Ross M."/>
            <person name="Santibanez J."/>
            <person name="Aqrawi P."/>
            <person name="Gross S."/>
            <person name="Joshi V."/>
            <person name="Fowler G."/>
            <person name="Nazareth L."/>
            <person name="Reid J."/>
            <person name="Worley K."/>
            <person name="Petrosino J."/>
            <person name="Highlander S."/>
            <person name="Gibbs R."/>
        </authorList>
    </citation>
    <scope>NUCLEOTIDE SEQUENCE [LARGE SCALE GENOMIC DNA]</scope>
    <source>
        <strain evidence="1 2">871</strain>
    </source>
</reference>
<dbReference type="HOGENOM" id="CLU_1968186_0_0_4"/>
<dbReference type="STRING" id="1032488.HMPREF9371_0756"/>
<organism evidence="1 2">
    <name type="scientific">Neisseria shayeganii 871</name>
    <dbReference type="NCBI Taxonomy" id="1032488"/>
    <lineage>
        <taxon>Bacteria</taxon>
        <taxon>Pseudomonadati</taxon>
        <taxon>Pseudomonadota</taxon>
        <taxon>Betaproteobacteria</taxon>
        <taxon>Neisseriales</taxon>
        <taxon>Neisseriaceae</taxon>
        <taxon>Neisseria</taxon>
    </lineage>
</organism>
<comment type="caution">
    <text evidence="1">The sequence shown here is derived from an EMBL/GenBank/DDBJ whole genome shotgun (WGS) entry which is preliminary data.</text>
</comment>
<keyword evidence="2" id="KW-1185">Reference proteome</keyword>
<sequence>MAGKRLLPAVQQPHALIVFNLQISHAAGQVNRQRIAVSAPIQDFGFRIALPGGQLRGNQAAADLGQQGLPAAAVGLYLQHIVSSAMHKIVRGVERHVCSLGIQRRRHSFAAGTADMLVRAESATAKR</sequence>
<evidence type="ECO:0000313" key="1">
    <source>
        <dbReference type="EMBL" id="EGY52970.1"/>
    </source>
</evidence>
<dbReference type="Proteomes" id="UP000003019">
    <property type="component" value="Unassembled WGS sequence"/>
</dbReference>
<protein>
    <submittedName>
        <fullName evidence="1">Uncharacterized protein</fullName>
    </submittedName>
</protein>
<proteinExistence type="predicted"/>
<dbReference type="EMBL" id="AGAY01000026">
    <property type="protein sequence ID" value="EGY52970.1"/>
    <property type="molecule type" value="Genomic_DNA"/>
</dbReference>